<dbReference type="Gene3D" id="3.40.50.11350">
    <property type="match status" value="1"/>
</dbReference>
<evidence type="ECO:0000313" key="1">
    <source>
        <dbReference type="EMBL" id="AOV62412.1"/>
    </source>
</evidence>
<evidence type="ECO:0000313" key="2">
    <source>
        <dbReference type="Proteomes" id="UP000226384"/>
    </source>
</evidence>
<reference evidence="1 2" key="1">
    <citation type="journal article" date="2016" name="Virology">
        <title>The genomic content and context of auxiliary metabolic genes in marine cyanomyoviruses.</title>
        <authorList>
            <person name="Crummett L.T."/>
            <person name="Puxty R.J."/>
            <person name="Weihe C."/>
            <person name="Marston M.F."/>
            <person name="Martiny J.B."/>
        </authorList>
    </citation>
    <scope>NUCLEOTIDE SEQUENCE [LARGE SCALE GENOMIC DNA]</scope>
    <source>
        <strain evidence="1">0910SB42</strain>
    </source>
</reference>
<dbReference type="EMBL" id="KU686213">
    <property type="protein sequence ID" value="AOV62412.1"/>
    <property type="molecule type" value="Genomic_DNA"/>
</dbReference>
<proteinExistence type="predicted"/>
<dbReference type="Proteomes" id="UP000226384">
    <property type="component" value="Segment"/>
</dbReference>
<gene>
    <name evidence="1" type="ORF">S420910_224</name>
</gene>
<organism evidence="1 2">
    <name type="scientific">Synechococcus phage S-CAM7</name>
    <dbReference type="NCBI Taxonomy" id="1883368"/>
    <lineage>
        <taxon>Viruses</taxon>
        <taxon>Duplodnaviria</taxon>
        <taxon>Heunggongvirae</taxon>
        <taxon>Uroviricota</taxon>
        <taxon>Caudoviricetes</taxon>
        <taxon>Pantevenvirales</taxon>
        <taxon>Kyanoviridae</taxon>
        <taxon>Mazuvirus</taxon>
        <taxon>Mazuvirus scam7</taxon>
    </lineage>
</organism>
<sequence length="291" mass="33863">MVMYHERMKLRKDAYSKKLDNVTSRCYFANGFATRIKNIVSCHRIANNVQVYWDANCKPFYYKKLNEYFPDLVETDEYVSKTWRQGWRLATFPGEIGEGFSNKDAIFEEFDSPIVIPSHGKGRCIDYEYHRIPQPIIDDYLKIFSELRIKDSFLETADKFAKENFNSETVSVHIRNWVDFAPRGKMHTLSPFIDLMAEHPTSKFFVSTDSPNNIKILKETFGDDRIISYCGTDPSFDVFIDLLLLSKNRNLIGSVMSTFSEVAWWLGGATAKVKIAYGPKTMKYMYPKHHI</sequence>
<name>A0A1D8KUW7_9CAUD</name>
<protein>
    <submittedName>
        <fullName evidence="1">Uncharacterized protein</fullName>
    </submittedName>
</protein>
<accession>A0A1D8KUW7</accession>